<dbReference type="Pfam" id="PF03646">
    <property type="entry name" value="FlaG"/>
    <property type="match status" value="1"/>
</dbReference>
<dbReference type="OrthoDB" id="9799867at2"/>
<dbReference type="Proteomes" id="UP000265816">
    <property type="component" value="Unassembled WGS sequence"/>
</dbReference>
<gene>
    <name evidence="1" type="primary">flaG</name>
    <name evidence="1" type="ORF">D1970_11015</name>
</gene>
<dbReference type="RefSeq" id="WP_119112924.1">
    <property type="nucleotide sequence ID" value="NZ_CBCSEO010000021.1"/>
</dbReference>
<dbReference type="PANTHER" id="PTHR37166">
    <property type="entry name" value="PROTEIN FLAG"/>
    <property type="match status" value="1"/>
</dbReference>
<sequence length="120" mass="13772">MIDKLSANNIISSQHRISESIGMHSGKIEEIYSGLPQDERAQEGMLPREKVEEIVEGLNDFVQASLTSIRFEFHEKLHEYYVTVVDTETDEVVREIPPKKMLDIYAAMTEFLGLMVDKKI</sequence>
<accession>A0A398B5P2</accession>
<reference evidence="1 2" key="1">
    <citation type="submission" date="2018-08" db="EMBL/GenBank/DDBJ databases">
        <title>Bacillus jemisoniae sp. nov., Bacillus chryseoplanitiae sp. nov., Bacillus resnikiae sp. nov., and Bacillus frankliniae sp. nov., isolated from Viking spacecraft and associated surfaces.</title>
        <authorList>
            <person name="Seuylemezian A."/>
            <person name="Vaishampayan P."/>
        </authorList>
    </citation>
    <scope>NUCLEOTIDE SEQUENCE [LARGE SCALE GENOMIC DNA]</scope>
    <source>
        <strain evidence="1 2">JJ-247</strain>
    </source>
</reference>
<organism evidence="1 2">
    <name type="scientific">Mesobacillus zeae</name>
    <dbReference type="NCBI Taxonomy" id="1917180"/>
    <lineage>
        <taxon>Bacteria</taxon>
        <taxon>Bacillati</taxon>
        <taxon>Bacillota</taxon>
        <taxon>Bacilli</taxon>
        <taxon>Bacillales</taxon>
        <taxon>Bacillaceae</taxon>
        <taxon>Mesobacillus</taxon>
    </lineage>
</organism>
<keyword evidence="2" id="KW-1185">Reference proteome</keyword>
<dbReference type="InterPro" id="IPR005186">
    <property type="entry name" value="FlaG"/>
</dbReference>
<dbReference type="EMBL" id="QWVT01000018">
    <property type="protein sequence ID" value="RID84871.1"/>
    <property type="molecule type" value="Genomic_DNA"/>
</dbReference>
<dbReference type="AlphaFoldDB" id="A0A398B5P2"/>
<evidence type="ECO:0000313" key="1">
    <source>
        <dbReference type="EMBL" id="RID84871.1"/>
    </source>
</evidence>
<name>A0A398B5P2_9BACI</name>
<dbReference type="InterPro" id="IPR035924">
    <property type="entry name" value="FlaG-like_sf"/>
</dbReference>
<dbReference type="Gene3D" id="3.30.160.170">
    <property type="entry name" value="FlaG-like"/>
    <property type="match status" value="1"/>
</dbReference>
<keyword evidence="1" id="KW-0969">Cilium</keyword>
<dbReference type="SUPFAM" id="SSF160214">
    <property type="entry name" value="FlaG-like"/>
    <property type="match status" value="1"/>
</dbReference>
<evidence type="ECO:0000313" key="2">
    <source>
        <dbReference type="Proteomes" id="UP000265816"/>
    </source>
</evidence>
<dbReference type="NCBIfam" id="NF005834">
    <property type="entry name" value="PRK07738.1"/>
    <property type="match status" value="1"/>
</dbReference>
<dbReference type="PANTHER" id="PTHR37166:SF1">
    <property type="entry name" value="PROTEIN FLAG"/>
    <property type="match status" value="1"/>
</dbReference>
<keyword evidence="1" id="KW-0966">Cell projection</keyword>
<keyword evidence="1" id="KW-0282">Flagellum</keyword>
<protein>
    <submittedName>
        <fullName evidence="1">Flagellar protein FlaG</fullName>
    </submittedName>
</protein>
<proteinExistence type="predicted"/>
<comment type="caution">
    <text evidence="1">The sequence shown here is derived from an EMBL/GenBank/DDBJ whole genome shotgun (WGS) entry which is preliminary data.</text>
</comment>